<dbReference type="InterPro" id="IPR036866">
    <property type="entry name" value="RibonucZ/Hydroxyglut_hydro"/>
</dbReference>
<dbReference type="PANTHER" id="PTHR13754:SF18">
    <property type="entry name" value="7,8-DIHYDROPTERIN-6-METHYL-4-(BETA-D-RIBOFURANOSYL)-AMINOBENZENE-5'-PHOSPHATE SYNTHASE"/>
    <property type="match status" value="1"/>
</dbReference>
<name>M1PC95_METMZ</name>
<dbReference type="SMART" id="SM00849">
    <property type="entry name" value="Lactamase_B"/>
    <property type="match status" value="1"/>
</dbReference>
<dbReference type="Proteomes" id="UP000011718">
    <property type="component" value="Chromosome"/>
</dbReference>
<dbReference type="CDD" id="cd07713">
    <property type="entry name" value="DHPS-like_MBL-fold"/>
    <property type="match status" value="1"/>
</dbReference>
<dbReference type="EMBL" id="CP004144">
    <property type="protein sequence ID" value="AGF98152.1"/>
    <property type="molecule type" value="Genomic_DNA"/>
</dbReference>
<reference evidence="2 3" key="1">
    <citation type="journal article" date="2013" name="Genome Announc.">
        <title>Complete Genome of a Methanosarcina mazei Strain Isolated from Sediment Samples from an Amazonian Flooded Area.</title>
        <authorList>
            <person name="Assis das Gracas D."/>
            <person name="Thiago Juca Ramos R."/>
            <person name="Vieira Araujo A.C."/>
            <person name="Zahlouth R."/>
            <person name="Ribeiro Carneiro A."/>
            <person name="Souza Lopes T."/>
            <person name="Azevedo Barauna R."/>
            <person name="Azevedo V."/>
            <person name="Cruz Schneider M.P."/>
            <person name="Pellizari V.H."/>
            <person name="Silva A."/>
        </authorList>
    </citation>
    <scope>NUCLEOTIDE SEQUENCE [LARGE SCALE GENOMIC DNA]</scope>
    <source>
        <strain evidence="2 3">Tuc01</strain>
    </source>
</reference>
<dbReference type="AlphaFoldDB" id="M1PC95"/>
<evidence type="ECO:0000259" key="1">
    <source>
        <dbReference type="SMART" id="SM00849"/>
    </source>
</evidence>
<dbReference type="GO" id="GO:0016740">
    <property type="term" value="F:transferase activity"/>
    <property type="evidence" value="ECO:0007669"/>
    <property type="project" value="TreeGrafter"/>
</dbReference>
<dbReference type="Pfam" id="PF00753">
    <property type="entry name" value="Lactamase_B"/>
    <property type="match status" value="1"/>
</dbReference>
<dbReference type="InterPro" id="IPR001279">
    <property type="entry name" value="Metallo-B-lactamas"/>
</dbReference>
<proteinExistence type="predicted"/>
<organism evidence="2 3">
    <name type="scientific">Methanosarcina mazei Tuc01</name>
    <dbReference type="NCBI Taxonomy" id="1236903"/>
    <lineage>
        <taxon>Archaea</taxon>
        <taxon>Methanobacteriati</taxon>
        <taxon>Methanobacteriota</taxon>
        <taxon>Stenosarchaea group</taxon>
        <taxon>Methanomicrobia</taxon>
        <taxon>Methanosarcinales</taxon>
        <taxon>Methanosarcinaceae</taxon>
        <taxon>Methanosarcina</taxon>
    </lineage>
</organism>
<dbReference type="InterPro" id="IPR041712">
    <property type="entry name" value="DHPS-like_MBL-fold"/>
</dbReference>
<dbReference type="Gene3D" id="3.60.15.10">
    <property type="entry name" value="Ribonuclease Z/Hydroxyacylglutathione hydrolase-like"/>
    <property type="match status" value="1"/>
</dbReference>
<sequence length="346" mass="38585">MKLTVLVDNNTLIDRYFLAEPGLSFLLEDSGTRVLFDTGYSDIFLKNARKMGLSLLDLDYVVLSHGHLDHSWGLEPLVRLFLEAGIEKLPFRSPVLIAHPLAFESKKIEDIGEIGSLLTPKKLSGHFRMQLSSIPVWLSENLVFLGEIPRNFSFEKEAAVGYVQDSKGNKVPDLLPDDTALAYRTRAGLVIITGCSHSGICNITEYAKEVCGDSRVLDIIGGFHLLKPSEERMRGTLEYLKKLNPACVHACHCTDLNSKIELSKVCRLEEVGAGLQIEYLYWEFFPPAFSSSPLFIFLFSLVIQLFFNSSRIFSTVCQDCLTISGKSPPCSFPHFSRNPLVLGSEG</sequence>
<evidence type="ECO:0000313" key="2">
    <source>
        <dbReference type="EMBL" id="AGF98152.1"/>
    </source>
</evidence>
<evidence type="ECO:0000313" key="3">
    <source>
        <dbReference type="Proteomes" id="UP000011718"/>
    </source>
</evidence>
<feature type="domain" description="Metallo-beta-lactamase" evidence="1">
    <location>
        <begin position="21"/>
        <end position="252"/>
    </location>
</feature>
<gene>
    <name evidence="2" type="ORF">MmTuc01_2875</name>
</gene>
<protein>
    <submittedName>
        <fullName evidence="2">7,8 dihydropteroate synthase (Methanopterin)</fullName>
    </submittedName>
</protein>
<dbReference type="HOGENOM" id="CLU_036012_0_0_2"/>
<dbReference type="KEGG" id="mmaz:MmTuc01_2875"/>
<dbReference type="InterPro" id="IPR052926">
    <property type="entry name" value="Metallo-beta-lactamase_dom"/>
</dbReference>
<accession>M1PC95</accession>
<dbReference type="PANTHER" id="PTHR13754">
    <property type="entry name" value="METALLO-BETA-LACTAMASE SUPERFAMILY PROTEIN"/>
    <property type="match status" value="1"/>
</dbReference>
<dbReference type="BioCyc" id="MMAZ1236903:G139K-2737-MONOMER"/>
<dbReference type="SUPFAM" id="SSF56281">
    <property type="entry name" value="Metallo-hydrolase/oxidoreductase"/>
    <property type="match status" value="1"/>
</dbReference>